<dbReference type="InterPro" id="IPR002227">
    <property type="entry name" value="Tyrosinase_Cu-bd"/>
</dbReference>
<dbReference type="PANTHER" id="PTHR11474:SF76">
    <property type="entry name" value="SHKT DOMAIN-CONTAINING PROTEIN"/>
    <property type="match status" value="1"/>
</dbReference>
<dbReference type="EMBL" id="FN648596">
    <property type="protein sequence ID" value="CBN77496.1"/>
    <property type="molecule type" value="Genomic_DNA"/>
</dbReference>
<dbReference type="InterPro" id="IPR050316">
    <property type="entry name" value="Tyrosinase/Hemocyanin"/>
</dbReference>
<dbReference type="eggNOG" id="ENOG502SMT5">
    <property type="taxonomic scope" value="Eukaryota"/>
</dbReference>
<evidence type="ECO:0000256" key="2">
    <source>
        <dbReference type="ARBA" id="ARBA00023008"/>
    </source>
</evidence>
<evidence type="ECO:0000259" key="3">
    <source>
        <dbReference type="PROSITE" id="PS00498"/>
    </source>
</evidence>
<dbReference type="OrthoDB" id="186092at2759"/>
<gene>
    <name evidence="4" type="ORF">Esi_0004_0016</name>
</gene>
<accession>D8LM86</accession>
<reference evidence="4 5" key="1">
    <citation type="journal article" date="2010" name="Nature">
        <title>The Ectocarpus genome and the independent evolution of multicellularity in brown algae.</title>
        <authorList>
            <person name="Cock J.M."/>
            <person name="Sterck L."/>
            <person name="Rouze P."/>
            <person name="Scornet D."/>
            <person name="Allen A.E."/>
            <person name="Amoutzias G."/>
            <person name="Anthouard V."/>
            <person name="Artiguenave F."/>
            <person name="Aury J.M."/>
            <person name="Badger J.H."/>
            <person name="Beszteri B."/>
            <person name="Billiau K."/>
            <person name="Bonnet E."/>
            <person name="Bothwell J.H."/>
            <person name="Bowler C."/>
            <person name="Boyen C."/>
            <person name="Brownlee C."/>
            <person name="Carrano C.J."/>
            <person name="Charrier B."/>
            <person name="Cho G.Y."/>
            <person name="Coelho S.M."/>
            <person name="Collen J."/>
            <person name="Corre E."/>
            <person name="Da Silva C."/>
            <person name="Delage L."/>
            <person name="Delaroque N."/>
            <person name="Dittami S.M."/>
            <person name="Doulbeau S."/>
            <person name="Elias M."/>
            <person name="Farnham G."/>
            <person name="Gachon C.M."/>
            <person name="Gschloessl B."/>
            <person name="Heesch S."/>
            <person name="Jabbari K."/>
            <person name="Jubin C."/>
            <person name="Kawai H."/>
            <person name="Kimura K."/>
            <person name="Kloareg B."/>
            <person name="Kupper F.C."/>
            <person name="Lang D."/>
            <person name="Le Bail A."/>
            <person name="Leblanc C."/>
            <person name="Lerouge P."/>
            <person name="Lohr M."/>
            <person name="Lopez P.J."/>
            <person name="Martens C."/>
            <person name="Maumus F."/>
            <person name="Michel G."/>
            <person name="Miranda-Saavedra D."/>
            <person name="Morales J."/>
            <person name="Moreau H."/>
            <person name="Motomura T."/>
            <person name="Nagasato C."/>
            <person name="Napoli C.A."/>
            <person name="Nelson D.R."/>
            <person name="Nyvall-Collen P."/>
            <person name="Peters A.F."/>
            <person name="Pommier C."/>
            <person name="Potin P."/>
            <person name="Poulain J."/>
            <person name="Quesneville H."/>
            <person name="Read B."/>
            <person name="Rensing S.A."/>
            <person name="Ritter A."/>
            <person name="Rousvoal S."/>
            <person name="Samanta M."/>
            <person name="Samson G."/>
            <person name="Schroeder D.C."/>
            <person name="Segurens B."/>
            <person name="Strittmatter M."/>
            <person name="Tonon T."/>
            <person name="Tregear J.W."/>
            <person name="Valentin K."/>
            <person name="von Dassow P."/>
            <person name="Yamagishi T."/>
            <person name="Van de Peer Y."/>
            <person name="Wincker P."/>
        </authorList>
    </citation>
    <scope>NUCLEOTIDE SEQUENCE [LARGE SCALE GENOMIC DNA]</scope>
    <source>
        <strain evidence="5">Ec32 / CCAP1310/4</strain>
    </source>
</reference>
<dbReference type="GO" id="GO:0016491">
    <property type="term" value="F:oxidoreductase activity"/>
    <property type="evidence" value="ECO:0007669"/>
    <property type="project" value="InterPro"/>
</dbReference>
<dbReference type="PANTHER" id="PTHR11474">
    <property type="entry name" value="TYROSINASE FAMILY MEMBER"/>
    <property type="match status" value="1"/>
</dbReference>
<dbReference type="GO" id="GO:0046872">
    <property type="term" value="F:metal ion binding"/>
    <property type="evidence" value="ECO:0007669"/>
    <property type="project" value="UniProtKB-KW"/>
</dbReference>
<protein>
    <submittedName>
        <fullName evidence="4">Hypothetical tyrosinase-like protein F21C3.2 in chromosome I, putative</fullName>
    </submittedName>
</protein>
<evidence type="ECO:0000313" key="4">
    <source>
        <dbReference type="EMBL" id="CBN77496.1"/>
    </source>
</evidence>
<proteinExistence type="predicted"/>
<keyword evidence="1" id="KW-0479">Metal-binding</keyword>
<feature type="domain" description="Tyrosinase copper-binding" evidence="3">
    <location>
        <begin position="516"/>
        <end position="527"/>
    </location>
</feature>
<evidence type="ECO:0000313" key="5">
    <source>
        <dbReference type="Proteomes" id="UP000002630"/>
    </source>
</evidence>
<name>D8LM86_ECTSI</name>
<organism evidence="4 5">
    <name type="scientific">Ectocarpus siliculosus</name>
    <name type="common">Brown alga</name>
    <name type="synonym">Conferva siliculosa</name>
    <dbReference type="NCBI Taxonomy" id="2880"/>
    <lineage>
        <taxon>Eukaryota</taxon>
        <taxon>Sar</taxon>
        <taxon>Stramenopiles</taxon>
        <taxon>Ochrophyta</taxon>
        <taxon>PX clade</taxon>
        <taxon>Phaeophyceae</taxon>
        <taxon>Ectocarpales</taxon>
        <taxon>Ectocarpaceae</taxon>
        <taxon>Ectocarpus</taxon>
    </lineage>
</organism>
<keyword evidence="5" id="KW-1185">Reference proteome</keyword>
<dbReference type="Gene3D" id="1.10.1280.10">
    <property type="entry name" value="Di-copper center containing domain from catechol oxidase"/>
    <property type="match status" value="1"/>
</dbReference>
<sequence length="610" mass="68812">MDADEPQGTLGTYGLDMVIEPFRKTTLAVEGNVSLSRRYVWQLQHGSNHGVTAKDAGDAWAYTGGPQATVTLDSPGTVYVLTVREVSEDGQVVAEARVEASCKYVRRFPLGACVQYLRVWRPFASGQPLTRPQHVPPLLLVSCDRREIRELTDRDREAFFDAMQTWYTIPNSVGKTTYGPDFSNYMPVTAIHGTEVQNFCYHQGMQFLTSHAAFDLTMERYLQMIDPTVSLPVWDYMIDSAWLGLEWYESEIFQPDWFGSAMSDVENHFMVTGGRFGNVSAIYDPEDTLTDSRVKPTHNPYGYVSSPHNYQDLPRLTRTSSYCGLQSRDTLATLDAFLGCFEESRSFYDWEYCMQYKIHGDIHGLLGGAFDCNTDMADFSAEHPEYSHGLLAFTLQILTFKFTAWNILTPDDNTCDAKCMKGQTEPCGCTCLIDAFAIPDQQVYGYMEAFMDAAMTDFSGYQYITHDEEAAYPYGFIQDGQRMSDEHAMFLMRTLVKIGCEPGAVGTMSSTASPVDPLFWVLHPLFDKAMHILLLSPKYDEYTMEWVDGECPGSGYTDELPITERSLGLGPGTDYLTNEQLLELLYPSNPALPYVYTDLPRWGDKDTELV</sequence>
<dbReference type="InterPro" id="IPR008922">
    <property type="entry name" value="Di-copper_centre_dom_sf"/>
</dbReference>
<dbReference type="Pfam" id="PF00264">
    <property type="entry name" value="Tyrosinase"/>
    <property type="match status" value="1"/>
</dbReference>
<evidence type="ECO:0000256" key="1">
    <source>
        <dbReference type="ARBA" id="ARBA00022723"/>
    </source>
</evidence>
<keyword evidence="2" id="KW-0186">Copper</keyword>
<dbReference type="EMBL" id="FN649728">
    <property type="protein sequence ID" value="CBN77496.1"/>
    <property type="molecule type" value="Genomic_DNA"/>
</dbReference>
<dbReference type="PROSITE" id="PS00498">
    <property type="entry name" value="TYROSINASE_2"/>
    <property type="match status" value="1"/>
</dbReference>
<dbReference type="InParanoid" id="D8LM86"/>
<dbReference type="Proteomes" id="UP000002630">
    <property type="component" value="Linkage Group LG03"/>
</dbReference>
<dbReference type="SUPFAM" id="SSF48056">
    <property type="entry name" value="Di-copper centre-containing domain"/>
    <property type="match status" value="1"/>
</dbReference>
<dbReference type="AlphaFoldDB" id="D8LM86"/>